<reference evidence="4" key="2">
    <citation type="submission" date="2022-10" db="EMBL/GenBank/DDBJ databases">
        <authorList>
            <consortium name="ENA_rothamsted_submissions"/>
            <consortium name="culmorum"/>
            <person name="King R."/>
        </authorList>
    </citation>
    <scope>NUCLEOTIDE SEQUENCE</scope>
</reference>
<dbReference type="SUPFAM" id="SSF47661">
    <property type="entry name" value="t-snare proteins"/>
    <property type="match status" value="1"/>
</dbReference>
<reference evidence="4" key="1">
    <citation type="submission" date="2022-01" db="EMBL/GenBank/DDBJ databases">
        <authorList>
            <person name="King R."/>
        </authorList>
    </citation>
    <scope>NUCLEOTIDE SEQUENCE</scope>
</reference>
<dbReference type="GO" id="GO:0048278">
    <property type="term" value="P:vesicle docking"/>
    <property type="evidence" value="ECO:0007669"/>
    <property type="project" value="TreeGrafter"/>
</dbReference>
<dbReference type="Pfam" id="PF26585">
    <property type="entry name" value="STX17_N"/>
    <property type="match status" value="1"/>
</dbReference>
<dbReference type="InterPro" id="IPR000727">
    <property type="entry name" value="T_SNARE_dom"/>
</dbReference>
<feature type="domain" description="T-SNARE coiled-coil homology" evidence="3">
    <location>
        <begin position="160"/>
        <end position="222"/>
    </location>
</feature>
<dbReference type="SMART" id="SM00397">
    <property type="entry name" value="t_SNARE"/>
    <property type="match status" value="1"/>
</dbReference>
<dbReference type="GO" id="GO:0006887">
    <property type="term" value="P:exocytosis"/>
    <property type="evidence" value="ECO:0007669"/>
    <property type="project" value="TreeGrafter"/>
</dbReference>
<dbReference type="GO" id="GO:0031201">
    <property type="term" value="C:SNARE complex"/>
    <property type="evidence" value="ECO:0007669"/>
    <property type="project" value="TreeGrafter"/>
</dbReference>
<dbReference type="InterPro" id="IPR010989">
    <property type="entry name" value="SNARE"/>
</dbReference>
<feature type="region of interest" description="Disordered" evidence="2">
    <location>
        <begin position="283"/>
        <end position="303"/>
    </location>
</feature>
<protein>
    <recommendedName>
        <fullName evidence="3">t-SNARE coiled-coil homology domain-containing protein</fullName>
    </recommendedName>
</protein>
<evidence type="ECO:0000313" key="4">
    <source>
        <dbReference type="EMBL" id="CAH1155743.1"/>
    </source>
</evidence>
<dbReference type="OrthoDB" id="10035606at2759"/>
<dbReference type="EMBL" id="OU896708">
    <property type="protein sequence ID" value="CAH1155743.1"/>
    <property type="molecule type" value="Genomic_DNA"/>
</dbReference>
<dbReference type="GO" id="GO:0012505">
    <property type="term" value="C:endomembrane system"/>
    <property type="evidence" value="ECO:0007669"/>
    <property type="project" value="TreeGrafter"/>
</dbReference>
<evidence type="ECO:0000313" key="5">
    <source>
        <dbReference type="Proteomes" id="UP001153737"/>
    </source>
</evidence>
<dbReference type="InterPro" id="IPR045242">
    <property type="entry name" value="Syntaxin"/>
</dbReference>
<dbReference type="GO" id="GO:0000149">
    <property type="term" value="F:SNARE binding"/>
    <property type="evidence" value="ECO:0007669"/>
    <property type="project" value="TreeGrafter"/>
</dbReference>
<dbReference type="Proteomes" id="UP001153737">
    <property type="component" value="Chromosome 2"/>
</dbReference>
<evidence type="ECO:0000256" key="1">
    <source>
        <dbReference type="ARBA" id="ARBA00009063"/>
    </source>
</evidence>
<evidence type="ECO:0000256" key="2">
    <source>
        <dbReference type="SAM" id="MobiDB-lite"/>
    </source>
</evidence>
<dbReference type="PANTHER" id="PTHR19957:SF139">
    <property type="entry name" value="SYNTAXIN-17"/>
    <property type="match status" value="1"/>
</dbReference>
<dbReference type="GO" id="GO:0005484">
    <property type="term" value="F:SNAP receptor activity"/>
    <property type="evidence" value="ECO:0007669"/>
    <property type="project" value="TreeGrafter"/>
</dbReference>
<dbReference type="InterPro" id="IPR059001">
    <property type="entry name" value="STX17_N"/>
</dbReference>
<sequence length="303" mass="34107">MRTYQMATVLNPSIVKQPFKVIEIPLRKFSDEVVPHHQNNYEQYKATINKLISVSDAEQLKKETKDKKRTIKQLRDLMYELDTLRTQVEDEDLDKFDSKTLSLRKILINLVSGYSELEKAANKIEISQTEPSSKSMNENSHPFEEASQIQIFENIDELKLKEQQEQLSHVESIHRDVEDLHEMYQNLNGIIDKQGDDVENVARNVDEVQQNVESGTNHLRKAHKLTAVAYPVTGAFLGGIIGGPIGLVAGLKVGGIAALGCAIAGYTGGKWIKKKNENVECEMASEEKTEESESDGTSHKKKI</sequence>
<dbReference type="GO" id="GO:0000421">
    <property type="term" value="C:autophagosome membrane"/>
    <property type="evidence" value="ECO:0007669"/>
    <property type="project" value="TreeGrafter"/>
</dbReference>
<dbReference type="PROSITE" id="PS50192">
    <property type="entry name" value="T_SNARE"/>
    <property type="match status" value="1"/>
</dbReference>
<dbReference type="GO" id="GO:0006886">
    <property type="term" value="P:intracellular protein transport"/>
    <property type="evidence" value="ECO:0007669"/>
    <property type="project" value="TreeGrafter"/>
</dbReference>
<feature type="compositionally biased region" description="Acidic residues" evidence="2">
    <location>
        <begin position="283"/>
        <end position="294"/>
    </location>
</feature>
<keyword evidence="5" id="KW-1185">Reference proteome</keyword>
<dbReference type="GO" id="GO:0006906">
    <property type="term" value="P:vesicle fusion"/>
    <property type="evidence" value="ECO:0007669"/>
    <property type="project" value="TreeGrafter"/>
</dbReference>
<comment type="similarity">
    <text evidence="1">Belongs to the syntaxin family.</text>
</comment>
<proteinExistence type="inferred from homology"/>
<evidence type="ECO:0000259" key="3">
    <source>
        <dbReference type="PROSITE" id="PS50192"/>
    </source>
</evidence>
<name>A0A9P0GUJ8_PHACE</name>
<gene>
    <name evidence="4" type="ORF">PHAECO_LOCUS6750</name>
</gene>
<dbReference type="GO" id="GO:0005886">
    <property type="term" value="C:plasma membrane"/>
    <property type="evidence" value="ECO:0007669"/>
    <property type="project" value="TreeGrafter"/>
</dbReference>
<dbReference type="Gene3D" id="1.20.5.110">
    <property type="match status" value="1"/>
</dbReference>
<dbReference type="PANTHER" id="PTHR19957">
    <property type="entry name" value="SYNTAXIN"/>
    <property type="match status" value="1"/>
</dbReference>
<dbReference type="AlphaFoldDB" id="A0A9P0GUJ8"/>
<accession>A0A9P0GUJ8</accession>
<organism evidence="4 5">
    <name type="scientific">Phaedon cochleariae</name>
    <name type="common">Mustard beetle</name>
    <dbReference type="NCBI Taxonomy" id="80249"/>
    <lineage>
        <taxon>Eukaryota</taxon>
        <taxon>Metazoa</taxon>
        <taxon>Ecdysozoa</taxon>
        <taxon>Arthropoda</taxon>
        <taxon>Hexapoda</taxon>
        <taxon>Insecta</taxon>
        <taxon>Pterygota</taxon>
        <taxon>Neoptera</taxon>
        <taxon>Endopterygota</taxon>
        <taxon>Coleoptera</taxon>
        <taxon>Polyphaga</taxon>
        <taxon>Cucujiformia</taxon>
        <taxon>Chrysomeloidea</taxon>
        <taxon>Chrysomelidae</taxon>
        <taxon>Chrysomelinae</taxon>
        <taxon>Chrysomelini</taxon>
        <taxon>Phaedon</taxon>
    </lineage>
</organism>